<feature type="compositionally biased region" description="Basic and acidic residues" evidence="1">
    <location>
        <begin position="31"/>
        <end position="45"/>
    </location>
</feature>
<dbReference type="Proteomes" id="UP000011543">
    <property type="component" value="Unassembled WGS sequence"/>
</dbReference>
<dbReference type="KEGG" id="nmg:Nmag_3359"/>
<dbReference type="HOGENOM" id="CLU_1607203_0_0_2"/>
<feature type="region of interest" description="Disordered" evidence="1">
    <location>
        <begin position="1"/>
        <end position="54"/>
    </location>
</feature>
<reference evidence="5" key="1">
    <citation type="submission" date="2010-02" db="EMBL/GenBank/DDBJ databases">
        <title>Complete sequence of chromosome of Natrialba magadii ATCC 43099.</title>
        <authorList>
            <consortium name="US DOE Joint Genome Institute"/>
            <person name="Lucas S."/>
            <person name="Copeland A."/>
            <person name="Lapidus A."/>
            <person name="Cheng J.-F."/>
            <person name="Bruce D."/>
            <person name="Goodwin L."/>
            <person name="Pitluck S."/>
            <person name="Davenport K."/>
            <person name="Saunders E."/>
            <person name="Detter J.C."/>
            <person name="Han C."/>
            <person name="Tapia R."/>
            <person name="Land M."/>
            <person name="Hauser L."/>
            <person name="Kyrpides N."/>
            <person name="Mikhailova N."/>
            <person name="De Castro R.E."/>
            <person name="Maupin-Furlow J.A."/>
            <person name="Woyke T."/>
        </authorList>
    </citation>
    <scope>NUCLEOTIDE SEQUENCE [LARGE SCALE GENOMIC DNA]</scope>
    <source>
        <strain evidence="5">ATCC 43099 / DSM 3394 / CCM 3739 / CIP 104546 / IAM 13178 / JCM 8861 / NBRC 102185 / NCIMB 2190 / MS3</strain>
    </source>
</reference>
<feature type="compositionally biased region" description="Basic and acidic residues" evidence="1">
    <location>
        <begin position="1"/>
        <end position="23"/>
    </location>
</feature>
<evidence type="ECO:0000313" key="4">
    <source>
        <dbReference type="EMBL" id="ELY28466.1"/>
    </source>
</evidence>
<evidence type="ECO:0000256" key="2">
    <source>
        <dbReference type="SAM" id="Phobius"/>
    </source>
</evidence>
<reference evidence="3" key="4">
    <citation type="submission" date="2016-09" db="EMBL/GenBank/DDBJ databases">
        <authorList>
            <person name="Pfeiffer F."/>
        </authorList>
    </citation>
    <scope>NUCLEOTIDE SEQUENCE</scope>
    <source>
        <strain evidence="3">ATCC 43099</strain>
    </source>
</reference>
<dbReference type="eggNOG" id="arCOG11494">
    <property type="taxonomic scope" value="Archaea"/>
</dbReference>
<evidence type="ECO:0000313" key="3">
    <source>
        <dbReference type="EMBL" id="ADD06909.1"/>
    </source>
</evidence>
<keyword evidence="2" id="KW-0812">Transmembrane</keyword>
<dbReference type="OrthoDB" id="206232at2157"/>
<evidence type="ECO:0000313" key="5">
    <source>
        <dbReference type="Proteomes" id="UP000001879"/>
    </source>
</evidence>
<dbReference type="EMBL" id="CP001932">
    <property type="protein sequence ID" value="ADD06909.1"/>
    <property type="molecule type" value="Genomic_DNA"/>
</dbReference>
<keyword evidence="2" id="KW-0472">Membrane</keyword>
<evidence type="ECO:0000256" key="1">
    <source>
        <dbReference type="SAM" id="MobiDB-lite"/>
    </source>
</evidence>
<dbReference type="RefSeq" id="WP_004267913.1">
    <property type="nucleotide sequence ID" value="NC_013922.1"/>
</dbReference>
<dbReference type="EMBL" id="AOHS01000041">
    <property type="protein sequence ID" value="ELY28466.1"/>
    <property type="molecule type" value="Genomic_DNA"/>
</dbReference>
<accession>D3SSR4</accession>
<dbReference type="Proteomes" id="UP000001879">
    <property type="component" value="Chromosome"/>
</dbReference>
<proteinExistence type="predicted"/>
<feature type="transmembrane region" description="Helical" evidence="2">
    <location>
        <begin position="143"/>
        <end position="164"/>
    </location>
</feature>
<protein>
    <submittedName>
        <fullName evidence="3">Uncharacterized protein</fullName>
    </submittedName>
</protein>
<organism evidence="3 5">
    <name type="scientific">Natrialba magadii (strain ATCC 43099 / DSM 3394 / CCM 3739 / CIP 104546 / IAM 13178 / JCM 8861 / NBRC 102185 / NCIMB 2190 / MS3)</name>
    <name type="common">Natronobacterium magadii</name>
    <dbReference type="NCBI Taxonomy" id="547559"/>
    <lineage>
        <taxon>Archaea</taxon>
        <taxon>Methanobacteriati</taxon>
        <taxon>Methanobacteriota</taxon>
        <taxon>Stenosarchaea group</taxon>
        <taxon>Halobacteria</taxon>
        <taxon>Halobacteriales</taxon>
        <taxon>Natrialbaceae</taxon>
        <taxon>Natrialba</taxon>
    </lineage>
</organism>
<keyword evidence="5" id="KW-1185">Reference proteome</keyword>
<reference evidence="3 5" key="2">
    <citation type="journal article" date="2012" name="BMC Genomics">
        <title>A comparative genomics perspective on the genetic content of the alkaliphilic haloarchaeon Natrialba magadii ATCC 43099T.</title>
        <authorList>
            <person name="Siddaramappa S."/>
            <person name="Challacombe J.F."/>
            <person name="Decastro R.E."/>
            <person name="Pfeiffer F."/>
            <person name="Sastre D.E."/>
            <person name="Gimenez M.I."/>
            <person name="Paggi R.A."/>
            <person name="Detter J.C."/>
            <person name="Davenport K.W."/>
            <person name="Goodwin L.A."/>
            <person name="Kyrpides N."/>
            <person name="Tapia R."/>
            <person name="Pitluck S."/>
            <person name="Lucas S."/>
            <person name="Woyke T."/>
            <person name="Maupin-Furlow J.A."/>
        </authorList>
    </citation>
    <scope>NUCLEOTIDE SEQUENCE [LARGE SCALE GENOMIC DNA]</scope>
    <source>
        <strain evidence="3">ATCC 43099</strain>
        <strain evidence="5">ATCC 43099 / DSM 3394 / CCM 3739 / CIP 104546 / IAM 13178 / JCM 8861 / NBRC 102185 / NCIMB 2190 / MS3</strain>
    </source>
</reference>
<sequence length="165" mass="17269">MTSQPDRDDSGREDGDLNHKSEPESDPESEPDSKSQSDPTLERRTTSTLGGDGIPASVEQELESIRTTPRRRAVALVLAGGLGVVFAWFHWIGLVLGGALVGLVSTTFWRALVTAAGFGLVVLGLFVISLGGATAQVLEMAPVVYLIVGAAIGLPVFGSLVRGIV</sequence>
<dbReference type="PaxDb" id="547559-Nmag_3359"/>
<feature type="transmembrane region" description="Helical" evidence="2">
    <location>
        <begin position="108"/>
        <end position="131"/>
    </location>
</feature>
<name>D3SSR4_NATMM</name>
<reference evidence="4 6" key="3">
    <citation type="journal article" date="2014" name="PLoS Genet.">
        <title>Phylogenetically driven sequencing of extremely halophilic archaea reveals strategies for static and dynamic osmo-response.</title>
        <authorList>
            <person name="Becker E.A."/>
            <person name="Seitzer P.M."/>
            <person name="Tritt A."/>
            <person name="Larsen D."/>
            <person name="Krusor M."/>
            <person name="Yao A.I."/>
            <person name="Wu D."/>
            <person name="Madern D."/>
            <person name="Eisen J.A."/>
            <person name="Darling A.E."/>
            <person name="Facciotti M.T."/>
        </authorList>
    </citation>
    <scope>NUCLEOTIDE SEQUENCE [LARGE SCALE GENOMIC DNA]</scope>
    <source>
        <strain evidence="6">ATCC 43099 / DSM 3394 / CCM 3739 / CIP 104546 / IAM 13178 / JCM 8861 / NBRC 102185 / NCIMB 2190 / MS3</strain>
        <strain evidence="4">MS-3</strain>
    </source>
</reference>
<dbReference type="PATRIC" id="fig|547559.17.peg.2658"/>
<dbReference type="AlphaFoldDB" id="D3SSR4"/>
<gene>
    <name evidence="3" type="ordered locus">Nmag_3359</name>
    <name evidence="4" type="ORF">C500_13427</name>
</gene>
<feature type="transmembrane region" description="Helical" evidence="2">
    <location>
        <begin position="73"/>
        <end position="96"/>
    </location>
</feature>
<evidence type="ECO:0000313" key="6">
    <source>
        <dbReference type="Proteomes" id="UP000011543"/>
    </source>
</evidence>
<keyword evidence="2" id="KW-1133">Transmembrane helix</keyword>
<dbReference type="GeneID" id="8826225"/>